<proteinExistence type="predicted"/>
<dbReference type="KEGG" id="cate:C2869_08545"/>
<dbReference type="AlphaFoldDB" id="A0A2S0VQH5"/>
<dbReference type="RefSeq" id="WP_108602536.1">
    <property type="nucleotide sequence ID" value="NZ_CP026604.1"/>
</dbReference>
<dbReference type="SUPFAM" id="SSF69618">
    <property type="entry name" value="HemD-like"/>
    <property type="match status" value="1"/>
</dbReference>
<dbReference type="Gene3D" id="3.40.50.10090">
    <property type="match status" value="2"/>
</dbReference>
<name>A0A2S0VQH5_9ALTE</name>
<evidence type="ECO:0000313" key="2">
    <source>
        <dbReference type="EMBL" id="AWB66473.1"/>
    </source>
</evidence>
<keyword evidence="3" id="KW-1185">Reference proteome</keyword>
<dbReference type="GO" id="GO:0004852">
    <property type="term" value="F:uroporphyrinogen-III synthase activity"/>
    <property type="evidence" value="ECO:0007669"/>
    <property type="project" value="InterPro"/>
</dbReference>
<dbReference type="Proteomes" id="UP000244441">
    <property type="component" value="Chromosome"/>
</dbReference>
<evidence type="ECO:0000259" key="1">
    <source>
        <dbReference type="Pfam" id="PF02602"/>
    </source>
</evidence>
<dbReference type="InterPro" id="IPR036108">
    <property type="entry name" value="4pyrrol_syn_uPrphyn_synt_sf"/>
</dbReference>
<dbReference type="InterPro" id="IPR003754">
    <property type="entry name" value="4pyrrol_synth_uPrphyn_synth"/>
</dbReference>
<protein>
    <recommendedName>
        <fullName evidence="1">Tetrapyrrole biosynthesis uroporphyrinogen III synthase domain-containing protein</fullName>
    </recommendedName>
</protein>
<evidence type="ECO:0000313" key="3">
    <source>
        <dbReference type="Proteomes" id="UP000244441"/>
    </source>
</evidence>
<accession>A0A2S0VQH5</accession>
<sequence length="258" mass="28527">MATKLLSVFNPRFGSKGQALHQALQNENFTPLSIPLLAIEVGVDKTCFYHAIRDSLARNLAPRLIVTSANTLSAFEQCDAAIKKQLINWPCFAIGKATQQALLAYGFKQVCCADSDTSEALLAKIKLGSTDQQTYWIIKGEGGRNTLLQGLKQLDHQVATFAVYKRCWLSISYQQAQAIAQQDAWLITSGEMLLHLQQELQNHGVSCRASTLIFVPSQRIVDIARQNQIENVINCQSALNSNMITVLKSLNKGFRGTN</sequence>
<dbReference type="CDD" id="cd06578">
    <property type="entry name" value="HemD"/>
    <property type="match status" value="1"/>
</dbReference>
<dbReference type="EMBL" id="CP026604">
    <property type="protein sequence ID" value="AWB66473.1"/>
    <property type="molecule type" value="Genomic_DNA"/>
</dbReference>
<organism evidence="2 3">
    <name type="scientific">Saccharobesus litoralis</name>
    <dbReference type="NCBI Taxonomy" id="2172099"/>
    <lineage>
        <taxon>Bacteria</taxon>
        <taxon>Pseudomonadati</taxon>
        <taxon>Pseudomonadota</taxon>
        <taxon>Gammaproteobacteria</taxon>
        <taxon>Alteromonadales</taxon>
        <taxon>Alteromonadaceae</taxon>
        <taxon>Saccharobesus</taxon>
    </lineage>
</organism>
<dbReference type="GO" id="GO:0033014">
    <property type="term" value="P:tetrapyrrole biosynthetic process"/>
    <property type="evidence" value="ECO:0007669"/>
    <property type="project" value="InterPro"/>
</dbReference>
<feature type="domain" description="Tetrapyrrole biosynthesis uroporphyrinogen III synthase" evidence="1">
    <location>
        <begin position="19"/>
        <end position="235"/>
    </location>
</feature>
<dbReference type="OrthoDB" id="9787650at2"/>
<dbReference type="Pfam" id="PF02602">
    <property type="entry name" value="HEM4"/>
    <property type="match status" value="1"/>
</dbReference>
<gene>
    <name evidence="2" type="ORF">C2869_08545</name>
</gene>
<reference evidence="2 3" key="1">
    <citation type="submission" date="2018-01" db="EMBL/GenBank/DDBJ databases">
        <title>Genome sequence of a Cantenovulum-like bacteria.</title>
        <authorList>
            <person name="Tan W.R."/>
            <person name="Lau N.-S."/>
            <person name="Go F."/>
            <person name="Amirul A.-A.A."/>
        </authorList>
    </citation>
    <scope>NUCLEOTIDE SEQUENCE [LARGE SCALE GENOMIC DNA]</scope>
    <source>
        <strain evidence="2 3">CCB-QB4</strain>
    </source>
</reference>